<comment type="subcellular location">
    <subcellularLocation>
        <location evidence="1">Membrane</location>
        <topology evidence="1">Multi-pass membrane protein</topology>
    </subcellularLocation>
</comment>
<feature type="compositionally biased region" description="Low complexity" evidence="5">
    <location>
        <begin position="43"/>
        <end position="68"/>
    </location>
</feature>
<dbReference type="HOGENOM" id="CLU_000960_22_3_1"/>
<evidence type="ECO:0000256" key="1">
    <source>
        <dbReference type="ARBA" id="ARBA00004141"/>
    </source>
</evidence>
<dbReference type="GO" id="GO:0000329">
    <property type="term" value="C:fungal-type vacuole membrane"/>
    <property type="evidence" value="ECO:0007669"/>
    <property type="project" value="TreeGrafter"/>
</dbReference>
<feature type="transmembrane region" description="Helical" evidence="6">
    <location>
        <begin position="418"/>
        <end position="439"/>
    </location>
</feature>
<dbReference type="InterPro" id="IPR020846">
    <property type="entry name" value="MFS_dom"/>
</dbReference>
<sequence length="594" mass="64069">MAGANPSRDGNNHNLSETTSISSKKSDVLVTTRALGYSPPLPSSERSSLESSSSCPSSTESLMSQSSSESRRGYETFPPGRNEDDLEEATPADMDKNKRDANGKGIVRIIMVLTIGVFIFHADSSLVMATHPTIASEFDALHSSSWLFTAFALAGAATQNTVSKLGDIFGHKRVILTCYLVFAIGWGLGQSMPQVIFGRIISGSVGAGMTVLVSLIITALVPIRQVASWRAFVNILSTLGRSIGAPLGGWLADRVGWRFSFIGQAPLMLVAMVCVWFIVPSDVSSKEESLHTGDQERESRQLSLRERLGRLDFLGALVLGLLILSLLLPLEVGGVNISWRHPAIPTLILSSVILLGLFIGIEKRWAKDPVLPLEIFSNKYAVYSFGIMALQVAAQAGLMFSVPLYFQVTERLSNTQAGARLFPAILGNTVASILSGVMIQRTGKYKNILILGTLLSGVSYILVLFRWNGNTSLVESLYIIPGGFGTGLVLSAAFISLQAAVTKETMSPAISALYLFTGLGSILGLAFLNVILQGVLRSRFESRLVDLGVDIAKRKEIISKATATVDYIDQLPTQLAQALIGSYVHALKWMYSES</sequence>
<feature type="transmembrane region" description="Helical" evidence="6">
    <location>
        <begin position="232"/>
        <end position="251"/>
    </location>
</feature>
<feature type="transmembrane region" description="Helical" evidence="6">
    <location>
        <begin position="342"/>
        <end position="361"/>
    </location>
</feature>
<dbReference type="STRING" id="91928.A0A0D2BH15"/>
<dbReference type="GO" id="GO:0015174">
    <property type="term" value="F:basic amino acid transmembrane transporter activity"/>
    <property type="evidence" value="ECO:0007669"/>
    <property type="project" value="TreeGrafter"/>
</dbReference>
<dbReference type="Pfam" id="PF07690">
    <property type="entry name" value="MFS_1"/>
    <property type="match status" value="1"/>
</dbReference>
<dbReference type="VEuPathDB" id="FungiDB:PV08_05110"/>
<dbReference type="PANTHER" id="PTHR23501:SF33">
    <property type="entry name" value="MAJOR FACILITATOR SUPERFAMILY (MFS) PROFILE DOMAIN-CONTAINING PROTEIN"/>
    <property type="match status" value="1"/>
</dbReference>
<feature type="transmembrane region" description="Helical" evidence="6">
    <location>
        <begin position="174"/>
        <end position="190"/>
    </location>
</feature>
<evidence type="ECO:0000259" key="7">
    <source>
        <dbReference type="PROSITE" id="PS50850"/>
    </source>
</evidence>
<organism evidence="8 9">
    <name type="scientific">Exophiala spinifera</name>
    <dbReference type="NCBI Taxonomy" id="91928"/>
    <lineage>
        <taxon>Eukaryota</taxon>
        <taxon>Fungi</taxon>
        <taxon>Dikarya</taxon>
        <taxon>Ascomycota</taxon>
        <taxon>Pezizomycotina</taxon>
        <taxon>Eurotiomycetes</taxon>
        <taxon>Chaetothyriomycetidae</taxon>
        <taxon>Chaetothyriales</taxon>
        <taxon>Herpotrichiellaceae</taxon>
        <taxon>Exophiala</taxon>
    </lineage>
</organism>
<dbReference type="OrthoDB" id="3437016at2759"/>
<feature type="region of interest" description="Disordered" evidence="5">
    <location>
        <begin position="1"/>
        <end position="98"/>
    </location>
</feature>
<dbReference type="EMBL" id="KN847494">
    <property type="protein sequence ID" value="KIW17915.1"/>
    <property type="molecule type" value="Genomic_DNA"/>
</dbReference>
<evidence type="ECO:0000256" key="2">
    <source>
        <dbReference type="ARBA" id="ARBA00022692"/>
    </source>
</evidence>
<proteinExistence type="predicted"/>
<keyword evidence="2 6" id="KW-0812">Transmembrane</keyword>
<feature type="transmembrane region" description="Helical" evidence="6">
    <location>
        <begin position="448"/>
        <end position="467"/>
    </location>
</feature>
<dbReference type="PROSITE" id="PS50850">
    <property type="entry name" value="MFS"/>
    <property type="match status" value="1"/>
</dbReference>
<accession>A0A0D2BH15</accession>
<feature type="transmembrane region" description="Helical" evidence="6">
    <location>
        <begin position="382"/>
        <end position="406"/>
    </location>
</feature>
<feature type="transmembrane region" description="Helical" evidence="6">
    <location>
        <begin position="257"/>
        <end position="279"/>
    </location>
</feature>
<evidence type="ECO:0000313" key="8">
    <source>
        <dbReference type="EMBL" id="KIW17915.1"/>
    </source>
</evidence>
<dbReference type="AlphaFoldDB" id="A0A0D2BH15"/>
<evidence type="ECO:0000256" key="3">
    <source>
        <dbReference type="ARBA" id="ARBA00022989"/>
    </source>
</evidence>
<evidence type="ECO:0000313" key="9">
    <source>
        <dbReference type="Proteomes" id="UP000053328"/>
    </source>
</evidence>
<protein>
    <recommendedName>
        <fullName evidence="7">Major facilitator superfamily (MFS) profile domain-containing protein</fullName>
    </recommendedName>
</protein>
<feature type="transmembrane region" description="Helical" evidence="6">
    <location>
        <begin position="105"/>
        <end position="123"/>
    </location>
</feature>
<dbReference type="InterPro" id="IPR036259">
    <property type="entry name" value="MFS_trans_sf"/>
</dbReference>
<evidence type="ECO:0000256" key="6">
    <source>
        <dbReference type="SAM" id="Phobius"/>
    </source>
</evidence>
<name>A0A0D2BH15_9EURO</name>
<dbReference type="Gene3D" id="1.20.1250.20">
    <property type="entry name" value="MFS general substrate transporter like domains"/>
    <property type="match status" value="2"/>
</dbReference>
<evidence type="ECO:0000256" key="4">
    <source>
        <dbReference type="ARBA" id="ARBA00023136"/>
    </source>
</evidence>
<feature type="transmembrane region" description="Helical" evidence="6">
    <location>
        <begin position="479"/>
        <end position="501"/>
    </location>
</feature>
<reference evidence="8 9" key="1">
    <citation type="submission" date="2015-01" db="EMBL/GenBank/DDBJ databases">
        <title>The Genome Sequence of Exophiala spinifera CBS89968.</title>
        <authorList>
            <consortium name="The Broad Institute Genomics Platform"/>
            <person name="Cuomo C."/>
            <person name="de Hoog S."/>
            <person name="Gorbushina A."/>
            <person name="Stielow B."/>
            <person name="Teixiera M."/>
            <person name="Abouelleil A."/>
            <person name="Chapman S.B."/>
            <person name="Priest M."/>
            <person name="Young S.K."/>
            <person name="Wortman J."/>
            <person name="Nusbaum C."/>
            <person name="Birren B."/>
        </authorList>
    </citation>
    <scope>NUCLEOTIDE SEQUENCE [LARGE SCALE GENOMIC DNA]</scope>
    <source>
        <strain evidence="8 9">CBS 89968</strain>
    </source>
</reference>
<feature type="compositionally biased region" description="Polar residues" evidence="5">
    <location>
        <begin position="8"/>
        <end position="23"/>
    </location>
</feature>
<evidence type="ECO:0000256" key="5">
    <source>
        <dbReference type="SAM" id="MobiDB-lite"/>
    </source>
</evidence>
<feature type="transmembrane region" description="Helical" evidence="6">
    <location>
        <begin position="143"/>
        <end position="162"/>
    </location>
</feature>
<dbReference type="SUPFAM" id="SSF103473">
    <property type="entry name" value="MFS general substrate transporter"/>
    <property type="match status" value="1"/>
</dbReference>
<dbReference type="RefSeq" id="XP_016238131.1">
    <property type="nucleotide sequence ID" value="XM_016379454.1"/>
</dbReference>
<feature type="domain" description="Major facilitator superfamily (MFS) profile" evidence="7">
    <location>
        <begin position="109"/>
        <end position="594"/>
    </location>
</feature>
<keyword evidence="9" id="KW-1185">Reference proteome</keyword>
<dbReference type="PANTHER" id="PTHR23501">
    <property type="entry name" value="MAJOR FACILITATOR SUPERFAMILY"/>
    <property type="match status" value="1"/>
</dbReference>
<feature type="transmembrane region" description="Helical" evidence="6">
    <location>
        <begin position="311"/>
        <end position="330"/>
    </location>
</feature>
<dbReference type="InterPro" id="IPR011701">
    <property type="entry name" value="MFS"/>
</dbReference>
<gene>
    <name evidence="8" type="ORF">PV08_05110</name>
</gene>
<feature type="transmembrane region" description="Helical" evidence="6">
    <location>
        <begin position="196"/>
        <end position="220"/>
    </location>
</feature>
<dbReference type="Proteomes" id="UP000053328">
    <property type="component" value="Unassembled WGS sequence"/>
</dbReference>
<keyword evidence="3 6" id="KW-1133">Transmembrane helix</keyword>
<feature type="transmembrane region" description="Helical" evidence="6">
    <location>
        <begin position="513"/>
        <end position="536"/>
    </location>
</feature>
<dbReference type="GeneID" id="27332193"/>
<keyword evidence="4 6" id="KW-0472">Membrane</keyword>